<comment type="caution">
    <text evidence="2">The sequence shown here is derived from an EMBL/GenBank/DDBJ whole genome shotgun (WGS) entry which is preliminary data.</text>
</comment>
<dbReference type="Proteomes" id="UP000707477">
    <property type="component" value="Unassembled WGS sequence"/>
</dbReference>
<keyword evidence="3" id="KW-1185">Reference proteome</keyword>
<feature type="region of interest" description="Disordered" evidence="1">
    <location>
        <begin position="102"/>
        <end position="126"/>
    </location>
</feature>
<evidence type="ECO:0000256" key="1">
    <source>
        <dbReference type="SAM" id="MobiDB-lite"/>
    </source>
</evidence>
<organism evidence="2 3">
    <name type="scientific">Levilactobacillus tujiorum</name>
    <dbReference type="NCBI Taxonomy" id="2912243"/>
    <lineage>
        <taxon>Bacteria</taxon>
        <taxon>Bacillati</taxon>
        <taxon>Bacillota</taxon>
        <taxon>Bacilli</taxon>
        <taxon>Lactobacillales</taxon>
        <taxon>Lactobacillaceae</taxon>
        <taxon>Levilactobacillus</taxon>
    </lineage>
</organism>
<name>A0ABX1L5A0_9LACO</name>
<evidence type="ECO:0000313" key="3">
    <source>
        <dbReference type="Proteomes" id="UP000707477"/>
    </source>
</evidence>
<evidence type="ECO:0000313" key="2">
    <source>
        <dbReference type="EMBL" id="NLR30225.1"/>
    </source>
</evidence>
<protein>
    <recommendedName>
        <fullName evidence="4">Phage tail protein</fullName>
    </recommendedName>
</protein>
<dbReference type="RefSeq" id="WP_168868665.1">
    <property type="nucleotide sequence ID" value="NZ_JAAVSD010000024.1"/>
</dbReference>
<proteinExistence type="predicted"/>
<dbReference type="InterPro" id="IPR009681">
    <property type="entry name" value="Phage_TAC_Siphoviridae"/>
</dbReference>
<gene>
    <name evidence="2" type="ORF">HEQ44_08495</name>
</gene>
<dbReference type="EMBL" id="JAAVSD010000024">
    <property type="protein sequence ID" value="NLR30225.1"/>
    <property type="molecule type" value="Genomic_DNA"/>
</dbReference>
<evidence type="ECO:0008006" key="4">
    <source>
        <dbReference type="Google" id="ProtNLM"/>
    </source>
</evidence>
<reference evidence="2 3" key="1">
    <citation type="submission" date="2020-03" db="EMBL/GenBank/DDBJ databases">
        <authorList>
            <person name="Zhang Z."/>
            <person name="Guo Z."/>
            <person name="Hou Q."/>
            <person name="Shen X."/>
        </authorList>
    </citation>
    <scope>NUCLEOTIDE SEQUENCE [LARGE SCALE GENOMIC DNA]</scope>
    <source>
        <strain evidence="2 3">HBUAS51329</strain>
    </source>
</reference>
<accession>A0ABX1L5A0</accession>
<dbReference type="Pfam" id="PF06896">
    <property type="entry name" value="Phage_TAC_3"/>
    <property type="match status" value="1"/>
</dbReference>
<sequence length="126" mass="14118">MTVKVNAKVLGIKEPVEIKESNRNFQKTLVIQKQLLKVEAMPDDASDMDMLDAAIEANQAMTDYITDMLRLKTKEKHALGDLTTDETGKLIQTIIAGIQHQDITEVEDAQKKESTDNSELSDTEKK</sequence>